<protein>
    <submittedName>
        <fullName evidence="2">Uncharacterized protein</fullName>
    </submittedName>
</protein>
<reference evidence="3" key="1">
    <citation type="submission" date="2011-08" db="EMBL/GenBank/DDBJ databases">
        <authorList>
            <person name="Rombauts S."/>
        </authorList>
    </citation>
    <scope>NUCLEOTIDE SEQUENCE</scope>
    <source>
        <strain evidence="3">London</strain>
    </source>
</reference>
<dbReference type="eggNOG" id="ENOG502S6ZF">
    <property type="taxonomic scope" value="Eukaryota"/>
</dbReference>
<feature type="signal peptide" evidence="1">
    <location>
        <begin position="1"/>
        <end position="20"/>
    </location>
</feature>
<dbReference type="AlphaFoldDB" id="T1JSV5"/>
<feature type="chain" id="PRO_5004590682" evidence="1">
    <location>
        <begin position="21"/>
        <end position="82"/>
    </location>
</feature>
<evidence type="ECO:0000313" key="3">
    <source>
        <dbReference type="Proteomes" id="UP000015104"/>
    </source>
</evidence>
<accession>T1JSV5</accession>
<dbReference type="Proteomes" id="UP000015104">
    <property type="component" value="Unassembled WGS sequence"/>
</dbReference>
<evidence type="ECO:0000313" key="2">
    <source>
        <dbReference type="EnsemblMetazoa" id="tetur01g11880.1"/>
    </source>
</evidence>
<name>T1JSV5_TETUR</name>
<sequence>MRTFINFLLISFMLVSVVQAGPAAYGICQTGCNVVTVACYAGAGATMGVTYGLSVPASVLACNKAAGLCMKGCVAAGFAPIP</sequence>
<dbReference type="PANTHER" id="PTHR37475:SF1">
    <property type="entry name" value="ZYGOTE-SPECIFIC PROTEIN"/>
    <property type="match status" value="1"/>
</dbReference>
<dbReference type="PANTHER" id="PTHR37475">
    <property type="entry name" value="ZYGOTE-SPECIFIC CLASS V COPY B GENE PROTEIN"/>
    <property type="match status" value="1"/>
</dbReference>
<proteinExistence type="predicted"/>
<dbReference type="HOGENOM" id="CLU_166294_1_0_1"/>
<evidence type="ECO:0000256" key="1">
    <source>
        <dbReference type="SAM" id="SignalP"/>
    </source>
</evidence>
<dbReference type="EMBL" id="CAEY01000468">
    <property type="status" value="NOT_ANNOTATED_CDS"/>
    <property type="molecule type" value="Genomic_DNA"/>
</dbReference>
<dbReference type="STRING" id="32264.T1JSV5"/>
<dbReference type="EnsemblMetazoa" id="tetur01g11880.1">
    <property type="protein sequence ID" value="tetur01g11880.1"/>
    <property type="gene ID" value="tetur01g11880"/>
</dbReference>
<keyword evidence="3" id="KW-1185">Reference proteome</keyword>
<organism evidence="2 3">
    <name type="scientific">Tetranychus urticae</name>
    <name type="common">Two-spotted spider mite</name>
    <dbReference type="NCBI Taxonomy" id="32264"/>
    <lineage>
        <taxon>Eukaryota</taxon>
        <taxon>Metazoa</taxon>
        <taxon>Ecdysozoa</taxon>
        <taxon>Arthropoda</taxon>
        <taxon>Chelicerata</taxon>
        <taxon>Arachnida</taxon>
        <taxon>Acari</taxon>
        <taxon>Acariformes</taxon>
        <taxon>Trombidiformes</taxon>
        <taxon>Prostigmata</taxon>
        <taxon>Eleutherengona</taxon>
        <taxon>Raphignathae</taxon>
        <taxon>Tetranychoidea</taxon>
        <taxon>Tetranychidae</taxon>
        <taxon>Tetranychus</taxon>
    </lineage>
</organism>
<reference evidence="2" key="2">
    <citation type="submission" date="2015-06" db="UniProtKB">
        <authorList>
            <consortium name="EnsemblMetazoa"/>
        </authorList>
    </citation>
    <scope>IDENTIFICATION</scope>
</reference>
<keyword evidence="1" id="KW-0732">Signal</keyword>